<evidence type="ECO:0000313" key="3">
    <source>
        <dbReference type="Proteomes" id="UP001233271"/>
    </source>
</evidence>
<feature type="compositionally biased region" description="Low complexity" evidence="1">
    <location>
        <begin position="348"/>
        <end position="358"/>
    </location>
</feature>
<dbReference type="GeneID" id="85492971"/>
<dbReference type="RefSeq" id="XP_060454366.1">
    <property type="nucleotide sequence ID" value="XM_060597476.1"/>
</dbReference>
<evidence type="ECO:0000256" key="1">
    <source>
        <dbReference type="SAM" id="MobiDB-lite"/>
    </source>
</evidence>
<feature type="region of interest" description="Disordered" evidence="1">
    <location>
        <begin position="185"/>
        <end position="243"/>
    </location>
</feature>
<proteinExistence type="predicted"/>
<evidence type="ECO:0000313" key="2">
    <source>
        <dbReference type="EMBL" id="BEI89100.1"/>
    </source>
</evidence>
<dbReference type="Proteomes" id="UP001233271">
    <property type="component" value="Chromosome 2"/>
</dbReference>
<protein>
    <submittedName>
        <fullName evidence="2">Uncharacterized protein</fullName>
    </submittedName>
</protein>
<feature type="compositionally biased region" description="Low complexity" evidence="1">
    <location>
        <begin position="200"/>
        <end position="242"/>
    </location>
</feature>
<gene>
    <name evidence="2" type="ORF">CcaverHIS019_0204620</name>
</gene>
<feature type="compositionally biased region" description="Low complexity" evidence="1">
    <location>
        <begin position="63"/>
        <end position="73"/>
    </location>
</feature>
<feature type="region of interest" description="Disordered" evidence="1">
    <location>
        <begin position="436"/>
        <end position="491"/>
    </location>
</feature>
<feature type="compositionally biased region" description="Polar residues" evidence="1">
    <location>
        <begin position="90"/>
        <end position="103"/>
    </location>
</feature>
<organism evidence="2 3">
    <name type="scientific">Cutaneotrichosporon cavernicola</name>
    <dbReference type="NCBI Taxonomy" id="279322"/>
    <lineage>
        <taxon>Eukaryota</taxon>
        <taxon>Fungi</taxon>
        <taxon>Dikarya</taxon>
        <taxon>Basidiomycota</taxon>
        <taxon>Agaricomycotina</taxon>
        <taxon>Tremellomycetes</taxon>
        <taxon>Trichosporonales</taxon>
        <taxon>Trichosporonaceae</taxon>
        <taxon>Cutaneotrichosporon</taxon>
    </lineage>
</organism>
<accession>A0AA48I8M5</accession>
<feature type="region of interest" description="Disordered" evidence="1">
    <location>
        <begin position="35"/>
        <end position="103"/>
    </location>
</feature>
<sequence>MAPLPTYSQVPGPQAKGFKLGFIQRLKRSRGPIPEVFMANHIPQTQEATTNPTSFSTDVSHAPRPSSPSSRTSHQTLRRKGTLRPERPETTATPVSNHVVNNGSLSRPLYAADARTMPTQTFGPRTPTSMRSVPGGQLGQSKMTSIPAATGPTLAVNKGTAGSFTRPTSDDRRSAGFIMTRSAEHAQVISQSNEPITPTKRSSSLSASSLKKRSLALLPKSPISPKSPKSPKSPTSPSHSFPTFGLSPTFPSFTLPLRRRSKLPPLSISTSDMLHTGPSASPHLSPMMPCNRPLSKAEAILGVRLDSFSLDGRVSPNLSGDSSDDEVVSFTTPKGARRSALSVASMNPSPSRPASPSRWLTYQHKARTPDLSFESLSELSEAATAHPATPPHTPHPELTARATRAAVIAAAADPLKPRRLLHNLTSGLNDVITRNFRQVNTLPTPPPPRRRPQSTQIAAPAPVPIAPEARLPPHSERSPWPPKWEDEFNPDAEVALAPLMPSNASVHTFGTSAASYRSRASNASSFFDFNRMDVDDE</sequence>
<reference evidence="2" key="1">
    <citation type="journal article" date="2023" name="BMC Genomics">
        <title>Chromosome-level genome assemblies of Cutaneotrichosporon spp. (Trichosporonales, Basidiomycota) reveal imbalanced evolution between nucleotide sequences and chromosome synteny.</title>
        <authorList>
            <person name="Kobayashi Y."/>
            <person name="Kayamori A."/>
            <person name="Aoki K."/>
            <person name="Shiwa Y."/>
            <person name="Matsutani M."/>
            <person name="Fujita N."/>
            <person name="Sugita T."/>
            <person name="Iwasaki W."/>
            <person name="Tanaka N."/>
            <person name="Takashima M."/>
        </authorList>
    </citation>
    <scope>NUCLEOTIDE SEQUENCE</scope>
    <source>
        <strain evidence="2">HIS019</strain>
    </source>
</reference>
<keyword evidence="3" id="KW-1185">Reference proteome</keyword>
<name>A0AA48I8M5_9TREE</name>
<dbReference type="KEGG" id="ccac:CcaHIS019_0204620"/>
<dbReference type="EMBL" id="AP028213">
    <property type="protein sequence ID" value="BEI89100.1"/>
    <property type="molecule type" value="Genomic_DNA"/>
</dbReference>
<feature type="region of interest" description="Disordered" evidence="1">
    <location>
        <begin position="316"/>
        <end position="359"/>
    </location>
</feature>
<feature type="compositionally biased region" description="Polar residues" evidence="1">
    <location>
        <begin position="118"/>
        <end position="131"/>
    </location>
</feature>
<dbReference type="AlphaFoldDB" id="A0AA48I8M5"/>
<feature type="region of interest" description="Disordered" evidence="1">
    <location>
        <begin position="150"/>
        <end position="172"/>
    </location>
</feature>
<feature type="compositionally biased region" description="Polar residues" evidence="1">
    <location>
        <begin position="42"/>
        <end position="59"/>
    </location>
</feature>
<feature type="region of interest" description="Disordered" evidence="1">
    <location>
        <begin position="118"/>
        <end position="138"/>
    </location>
</feature>